<dbReference type="GO" id="GO:0043683">
    <property type="term" value="P:type IV pilus assembly"/>
    <property type="evidence" value="ECO:0007669"/>
    <property type="project" value="InterPro"/>
</dbReference>
<keyword evidence="1" id="KW-0812">Transmembrane</keyword>
<name>A0A554LCW8_9BACT</name>
<organism evidence="2 3">
    <name type="scientific">Candidatus Berkelbacteria bacterium Licking1014_96</name>
    <dbReference type="NCBI Taxonomy" id="2017149"/>
    <lineage>
        <taxon>Bacteria</taxon>
        <taxon>Candidatus Berkelbacteria</taxon>
    </lineage>
</organism>
<dbReference type="PANTHER" id="PTHR39555">
    <property type="entry name" value="FIMBRIAL ASSEMBLY PROTEIN PILO-LIKE PROTEIN-RELATED"/>
    <property type="match status" value="1"/>
</dbReference>
<dbReference type="Proteomes" id="UP000318296">
    <property type="component" value="Unassembled WGS sequence"/>
</dbReference>
<evidence type="ECO:0000256" key="1">
    <source>
        <dbReference type="SAM" id="Phobius"/>
    </source>
</evidence>
<feature type="transmembrane region" description="Helical" evidence="1">
    <location>
        <begin position="7"/>
        <end position="27"/>
    </location>
</feature>
<gene>
    <name evidence="2" type="ORF">CEN92_404</name>
</gene>
<evidence type="ECO:0000313" key="2">
    <source>
        <dbReference type="EMBL" id="TSC90736.1"/>
    </source>
</evidence>
<proteinExistence type="predicted"/>
<sequence>MQKTNRDVIIIIVCLIVVVLLSYFAVFPKLSQIKEQNYDLGLKRDELEKTQEHLASVKEMEPQMDRKKDDLNALNEALPMGEDIQDLVALLEAAAKDKGLTISTIIPLNTEEDLAAAEVITTPEGFVISQMGVEVNLVGSYPQLKGFLEALEGTRKIINVKDLSISSAAGTLAANNLVITMSLNSYYLNNS</sequence>
<dbReference type="PANTHER" id="PTHR39555:SF1">
    <property type="entry name" value="TYPE IV PILUS INNER MEMBRANE COMPONENT PILO"/>
    <property type="match status" value="1"/>
</dbReference>
<dbReference type="InterPro" id="IPR014717">
    <property type="entry name" value="Transl_elong_EF1B/ribsomal_bS6"/>
</dbReference>
<dbReference type="Pfam" id="PF04350">
    <property type="entry name" value="PilO"/>
    <property type="match status" value="1"/>
</dbReference>
<evidence type="ECO:0000313" key="3">
    <source>
        <dbReference type="Proteomes" id="UP000318296"/>
    </source>
</evidence>
<comment type="caution">
    <text evidence="2">The sequence shown here is derived from an EMBL/GenBank/DDBJ whole genome shotgun (WGS) entry which is preliminary data.</text>
</comment>
<protein>
    <submittedName>
        <fullName evidence="2">Type IV pilus assembly protein PilO</fullName>
    </submittedName>
</protein>
<accession>A0A554LCW8</accession>
<dbReference type="EMBL" id="VMGH01000063">
    <property type="protein sequence ID" value="TSC90736.1"/>
    <property type="molecule type" value="Genomic_DNA"/>
</dbReference>
<keyword evidence="1" id="KW-0472">Membrane</keyword>
<dbReference type="AlphaFoldDB" id="A0A554LCW8"/>
<dbReference type="Gene3D" id="3.30.70.60">
    <property type="match status" value="1"/>
</dbReference>
<dbReference type="GO" id="GO:0043107">
    <property type="term" value="P:type IV pilus-dependent motility"/>
    <property type="evidence" value="ECO:0007669"/>
    <property type="project" value="InterPro"/>
</dbReference>
<keyword evidence="1" id="KW-1133">Transmembrane helix</keyword>
<reference evidence="2 3" key="1">
    <citation type="submission" date="2017-07" db="EMBL/GenBank/DDBJ databases">
        <title>Mechanisms for carbon and nitrogen cycling indicate functional differentiation within the Candidate Phyla Radiation.</title>
        <authorList>
            <person name="Danczak R.E."/>
            <person name="Johnston M.D."/>
            <person name="Kenah C."/>
            <person name="Slattery M."/>
            <person name="Wrighton K.C."/>
            <person name="Wilkins M.J."/>
        </authorList>
    </citation>
    <scope>NUCLEOTIDE SEQUENCE [LARGE SCALE GENOMIC DNA]</scope>
    <source>
        <strain evidence="2">Licking1014_96</strain>
    </source>
</reference>
<dbReference type="InterPro" id="IPR007445">
    <property type="entry name" value="PilO"/>
</dbReference>